<dbReference type="Proteomes" id="UP000787635">
    <property type="component" value="Unassembled WGS sequence"/>
</dbReference>
<dbReference type="EMBL" id="JAAVNE010000034">
    <property type="protein sequence ID" value="NKC32880.1"/>
    <property type="molecule type" value="Genomic_DNA"/>
</dbReference>
<name>A0ABX1E804_9PROT</name>
<keyword evidence="1" id="KW-0732">Signal</keyword>
<keyword evidence="3" id="KW-1185">Reference proteome</keyword>
<evidence type="ECO:0008006" key="4">
    <source>
        <dbReference type="Google" id="ProtNLM"/>
    </source>
</evidence>
<evidence type="ECO:0000313" key="2">
    <source>
        <dbReference type="EMBL" id="NKC32880.1"/>
    </source>
</evidence>
<proteinExistence type="predicted"/>
<protein>
    <recommendedName>
        <fullName evidence="4">Cysteine rich repeat protein</fullName>
    </recommendedName>
</protein>
<feature type="chain" id="PRO_5046364393" description="Cysteine rich repeat protein" evidence="1">
    <location>
        <begin position="23"/>
        <end position="82"/>
    </location>
</feature>
<feature type="signal peptide" evidence="1">
    <location>
        <begin position="1"/>
        <end position="22"/>
    </location>
</feature>
<dbReference type="RefSeq" id="WP_168033461.1">
    <property type="nucleotide sequence ID" value="NZ_JAAVNE010000034.1"/>
</dbReference>
<evidence type="ECO:0000313" key="3">
    <source>
        <dbReference type="Proteomes" id="UP000787635"/>
    </source>
</evidence>
<sequence length="82" mass="8447">MAHPLRTALILAALLPPVPALAQSAGAQRAAAQACRAEFRSLCNGVQSGEGRRAACLRERQDRLPSGCRQAIGAARTQPGGG</sequence>
<evidence type="ECO:0000256" key="1">
    <source>
        <dbReference type="SAM" id="SignalP"/>
    </source>
</evidence>
<accession>A0ABX1E804</accession>
<organism evidence="2 3">
    <name type="scientific">Falsiroseomonas selenitidurans</name>
    <dbReference type="NCBI Taxonomy" id="2716335"/>
    <lineage>
        <taxon>Bacteria</taxon>
        <taxon>Pseudomonadati</taxon>
        <taxon>Pseudomonadota</taxon>
        <taxon>Alphaproteobacteria</taxon>
        <taxon>Acetobacterales</taxon>
        <taxon>Roseomonadaceae</taxon>
        <taxon>Falsiroseomonas</taxon>
    </lineage>
</organism>
<comment type="caution">
    <text evidence="2">The sequence shown here is derived from an EMBL/GenBank/DDBJ whole genome shotgun (WGS) entry which is preliminary data.</text>
</comment>
<reference evidence="2 3" key="1">
    <citation type="submission" date="2020-03" db="EMBL/GenBank/DDBJ databases">
        <title>Roseomonas selenitidurans sp. nov. isolated from urban soil.</title>
        <authorList>
            <person name="Liu H."/>
        </authorList>
    </citation>
    <scope>NUCLEOTIDE SEQUENCE [LARGE SCALE GENOMIC DNA]</scope>
    <source>
        <strain evidence="2 3">BU-1</strain>
    </source>
</reference>
<gene>
    <name evidence="2" type="ORF">HEQ75_18595</name>
</gene>